<accession>A0A401RUC5</accession>
<name>A0A401RUC5_CHIPU</name>
<reference evidence="2 3" key="1">
    <citation type="journal article" date="2018" name="Nat. Ecol. Evol.">
        <title>Shark genomes provide insights into elasmobranch evolution and the origin of vertebrates.</title>
        <authorList>
            <person name="Hara Y"/>
            <person name="Yamaguchi K"/>
            <person name="Onimaru K"/>
            <person name="Kadota M"/>
            <person name="Koyanagi M"/>
            <person name="Keeley SD"/>
            <person name="Tatsumi K"/>
            <person name="Tanaka K"/>
            <person name="Motone F"/>
            <person name="Kageyama Y"/>
            <person name="Nozu R"/>
            <person name="Adachi N"/>
            <person name="Nishimura O"/>
            <person name="Nakagawa R"/>
            <person name="Tanegashima C"/>
            <person name="Kiyatake I"/>
            <person name="Matsumoto R"/>
            <person name="Murakumo K"/>
            <person name="Nishida K"/>
            <person name="Terakita A"/>
            <person name="Kuratani S"/>
            <person name="Sato K"/>
            <person name="Hyodo S Kuraku.S."/>
        </authorList>
    </citation>
    <scope>NUCLEOTIDE SEQUENCE [LARGE SCALE GENOMIC DNA]</scope>
</reference>
<dbReference type="EMBL" id="BEZZ01002409">
    <property type="protein sequence ID" value="GCC21716.1"/>
    <property type="molecule type" value="Genomic_DNA"/>
</dbReference>
<feature type="compositionally biased region" description="Basic and acidic residues" evidence="1">
    <location>
        <begin position="1"/>
        <end position="11"/>
    </location>
</feature>
<keyword evidence="3" id="KW-1185">Reference proteome</keyword>
<protein>
    <submittedName>
        <fullName evidence="2">Uncharacterized protein</fullName>
    </submittedName>
</protein>
<evidence type="ECO:0000313" key="2">
    <source>
        <dbReference type="EMBL" id="GCC21716.1"/>
    </source>
</evidence>
<organism evidence="2 3">
    <name type="scientific">Chiloscyllium punctatum</name>
    <name type="common">Brownbanded bambooshark</name>
    <name type="synonym">Hemiscyllium punctatum</name>
    <dbReference type="NCBI Taxonomy" id="137246"/>
    <lineage>
        <taxon>Eukaryota</taxon>
        <taxon>Metazoa</taxon>
        <taxon>Chordata</taxon>
        <taxon>Craniata</taxon>
        <taxon>Vertebrata</taxon>
        <taxon>Chondrichthyes</taxon>
        <taxon>Elasmobranchii</taxon>
        <taxon>Galeomorphii</taxon>
        <taxon>Galeoidea</taxon>
        <taxon>Orectolobiformes</taxon>
        <taxon>Hemiscylliidae</taxon>
        <taxon>Chiloscyllium</taxon>
    </lineage>
</organism>
<evidence type="ECO:0000313" key="3">
    <source>
        <dbReference type="Proteomes" id="UP000287033"/>
    </source>
</evidence>
<dbReference type="AlphaFoldDB" id="A0A401RUC5"/>
<dbReference type="Proteomes" id="UP000287033">
    <property type="component" value="Unassembled WGS sequence"/>
</dbReference>
<evidence type="ECO:0000256" key="1">
    <source>
        <dbReference type="SAM" id="MobiDB-lite"/>
    </source>
</evidence>
<gene>
    <name evidence="2" type="ORF">chiPu_0020191</name>
</gene>
<comment type="caution">
    <text evidence="2">The sequence shown here is derived from an EMBL/GenBank/DDBJ whole genome shotgun (WGS) entry which is preliminary data.</text>
</comment>
<proteinExistence type="predicted"/>
<feature type="region of interest" description="Disordered" evidence="1">
    <location>
        <begin position="1"/>
        <end position="45"/>
    </location>
</feature>
<sequence length="117" mass="13213">MKRIAPREARKQQAPSSSTSGWEPGHRGGSETGIDSGQIFDGPIQGWPAASHTQQVCKYSKEQDNVIFPQYRAKCDQLLRTNSRCCQPAEFLKQVLVFMSRLQLDSSEERAQIKDEE</sequence>